<dbReference type="Gene3D" id="2.120.10.30">
    <property type="entry name" value="TolB, C-terminal domain"/>
    <property type="match status" value="2"/>
</dbReference>
<dbReference type="RefSeq" id="WP_189030498.1">
    <property type="nucleotide sequence ID" value="NZ_BMKR01000034.1"/>
</dbReference>
<dbReference type="SUPFAM" id="SSF82171">
    <property type="entry name" value="DPP6 N-terminal domain-like"/>
    <property type="match status" value="1"/>
</dbReference>
<evidence type="ECO:0000256" key="2">
    <source>
        <dbReference type="ARBA" id="ARBA00022670"/>
    </source>
</evidence>
<dbReference type="FunFam" id="3.40.50.1820:FF:000028">
    <property type="entry name" value="S9 family peptidase"/>
    <property type="match status" value="1"/>
</dbReference>
<evidence type="ECO:0000256" key="4">
    <source>
        <dbReference type="ARBA" id="ARBA00022825"/>
    </source>
</evidence>
<dbReference type="Pfam" id="PF07676">
    <property type="entry name" value="PD40"/>
    <property type="match status" value="2"/>
</dbReference>
<proteinExistence type="inferred from homology"/>
<keyword evidence="3" id="KW-0378">Hydrolase</keyword>
<accession>A0A917CX35</accession>
<evidence type="ECO:0000313" key="6">
    <source>
        <dbReference type="EMBL" id="GGG02854.1"/>
    </source>
</evidence>
<dbReference type="InterPro" id="IPR029058">
    <property type="entry name" value="AB_hydrolase_fold"/>
</dbReference>
<gene>
    <name evidence="6" type="primary">yuxL</name>
    <name evidence="6" type="ORF">GCM10010912_54520</name>
</gene>
<keyword evidence="7" id="KW-1185">Reference proteome</keyword>
<keyword evidence="2" id="KW-0645">Protease</keyword>
<dbReference type="PANTHER" id="PTHR42776">
    <property type="entry name" value="SERINE PEPTIDASE S9 FAMILY MEMBER"/>
    <property type="match status" value="1"/>
</dbReference>
<dbReference type="AlphaFoldDB" id="A0A917CX35"/>
<sequence length="676" mass="73790">MNQRPIMPEDLYGFQWVSSPAIHPDGTVAYLNQTIDRDKNEYLTHIHALSPGGVGDRRLTSGDKDAAPAWSPDGALLAFLRMTDGSRQLWTIPAGGGEEVLRTSVKRGVGAFAWSPDGKYIAFTSRISMDAAREAMTLDEYAKHSGRLGRRYDRTTPKAEGSGWWDGLFSHLFVLELAANRVTPITSGAWDASGPEWSPGSGEISFLSTQVEDEQTDADLVQYADVFTVSREGGQLRKITDSSLAVSQFSYSPDGETLYLIASDRAFGSGSHNRLYTVAAAGGAPKLLVPGLDIQLGNFALSDMKSAQPSRAPQVAAKSEVDEDESIYVLGTEQGSVHVYRFSADGAYTAITKGRNRDIYQYALSPDGRYLVFVALEAERPGELYRLDLQTGEEKRLTTRNDEVMASLQVNLPEEFTYTSTDGQALQAWLIRPAGLQPGEKVPMILQIHGGPHAMATATYSHEMQTLAAQGYAVLLLNPRGSFGYGQDFAKACRGDFGGGDCQDLLDGVDGALKKYSCIDASRLGIAGGSYGGLMTNWIISHSSRFRAAVTHRCISNWLSFYGLSDIGISYTEGIVGGNPAENPGLLWSKSPLAHARRVETPLLILHGENDYRCPITQAEEFYTALKRLGKTTRLIRYPGSGHSLLKSGKPSFRVDSFEQVNAWFQQNLQNGEDLE</sequence>
<protein>
    <submittedName>
        <fullName evidence="6">Peptidase YuxL</fullName>
    </submittedName>
</protein>
<feature type="domain" description="Peptidase S9 prolyl oligopeptidase catalytic" evidence="5">
    <location>
        <begin position="459"/>
        <end position="671"/>
    </location>
</feature>
<dbReference type="PANTHER" id="PTHR42776:SF27">
    <property type="entry name" value="DIPEPTIDYL PEPTIDASE FAMILY MEMBER 6"/>
    <property type="match status" value="1"/>
</dbReference>
<dbReference type="InterPro" id="IPR011042">
    <property type="entry name" value="6-blade_b-propeller_TolB-like"/>
</dbReference>
<evidence type="ECO:0000259" key="5">
    <source>
        <dbReference type="Pfam" id="PF00326"/>
    </source>
</evidence>
<reference evidence="6" key="2">
    <citation type="submission" date="2020-09" db="EMBL/GenBank/DDBJ databases">
        <authorList>
            <person name="Sun Q."/>
            <person name="Zhou Y."/>
        </authorList>
    </citation>
    <scope>NUCLEOTIDE SEQUENCE</scope>
    <source>
        <strain evidence="6">CGMCC 1.16134</strain>
    </source>
</reference>
<dbReference type="GO" id="GO:0006508">
    <property type="term" value="P:proteolysis"/>
    <property type="evidence" value="ECO:0007669"/>
    <property type="project" value="UniProtKB-KW"/>
</dbReference>
<dbReference type="InterPro" id="IPR001375">
    <property type="entry name" value="Peptidase_S9_cat"/>
</dbReference>
<keyword evidence="4" id="KW-0720">Serine protease</keyword>
<dbReference type="Pfam" id="PF00326">
    <property type="entry name" value="Peptidase_S9"/>
    <property type="match status" value="1"/>
</dbReference>
<name>A0A917CX35_9BACL</name>
<evidence type="ECO:0000256" key="3">
    <source>
        <dbReference type="ARBA" id="ARBA00022801"/>
    </source>
</evidence>
<dbReference type="EMBL" id="BMKR01000034">
    <property type="protein sequence ID" value="GGG02854.1"/>
    <property type="molecule type" value="Genomic_DNA"/>
</dbReference>
<reference evidence="6" key="1">
    <citation type="journal article" date="2014" name="Int. J. Syst. Evol. Microbiol.">
        <title>Complete genome sequence of Corynebacterium casei LMG S-19264T (=DSM 44701T), isolated from a smear-ripened cheese.</title>
        <authorList>
            <consortium name="US DOE Joint Genome Institute (JGI-PGF)"/>
            <person name="Walter F."/>
            <person name="Albersmeier A."/>
            <person name="Kalinowski J."/>
            <person name="Ruckert C."/>
        </authorList>
    </citation>
    <scope>NUCLEOTIDE SEQUENCE</scope>
    <source>
        <strain evidence="6">CGMCC 1.16134</strain>
    </source>
</reference>
<dbReference type="Proteomes" id="UP000637643">
    <property type="component" value="Unassembled WGS sequence"/>
</dbReference>
<comment type="similarity">
    <text evidence="1">Belongs to the peptidase S9C family.</text>
</comment>
<dbReference type="GO" id="GO:0004252">
    <property type="term" value="F:serine-type endopeptidase activity"/>
    <property type="evidence" value="ECO:0007669"/>
    <property type="project" value="TreeGrafter"/>
</dbReference>
<comment type="caution">
    <text evidence="6">The sequence shown here is derived from an EMBL/GenBank/DDBJ whole genome shotgun (WGS) entry which is preliminary data.</text>
</comment>
<dbReference type="Gene3D" id="3.40.50.1820">
    <property type="entry name" value="alpha/beta hydrolase"/>
    <property type="match status" value="1"/>
</dbReference>
<organism evidence="6 7">
    <name type="scientific">Paenibacillus albidus</name>
    <dbReference type="NCBI Taxonomy" id="2041023"/>
    <lineage>
        <taxon>Bacteria</taxon>
        <taxon>Bacillati</taxon>
        <taxon>Bacillota</taxon>
        <taxon>Bacilli</taxon>
        <taxon>Bacillales</taxon>
        <taxon>Paenibacillaceae</taxon>
        <taxon>Paenibacillus</taxon>
    </lineage>
</organism>
<dbReference type="InterPro" id="IPR011659">
    <property type="entry name" value="WD40"/>
</dbReference>
<evidence type="ECO:0000256" key="1">
    <source>
        <dbReference type="ARBA" id="ARBA00010040"/>
    </source>
</evidence>
<dbReference type="SUPFAM" id="SSF53474">
    <property type="entry name" value="alpha/beta-Hydrolases"/>
    <property type="match status" value="1"/>
</dbReference>
<evidence type="ECO:0000313" key="7">
    <source>
        <dbReference type="Proteomes" id="UP000637643"/>
    </source>
</evidence>